<evidence type="ECO:0000256" key="8">
    <source>
        <dbReference type="ARBA" id="ARBA00023315"/>
    </source>
</evidence>
<feature type="transmembrane region" description="Helical" evidence="10">
    <location>
        <begin position="461"/>
        <end position="480"/>
    </location>
</feature>
<dbReference type="GO" id="GO:0016746">
    <property type="term" value="F:acyltransferase activity"/>
    <property type="evidence" value="ECO:0007669"/>
    <property type="project" value="UniProtKB-KW"/>
</dbReference>
<gene>
    <name evidence="11" type="ORF">SAMN04488542_1119</name>
</gene>
<feature type="transmembrane region" description="Helical" evidence="10">
    <location>
        <begin position="432"/>
        <end position="449"/>
    </location>
</feature>
<feature type="transmembrane region" description="Helical" evidence="10">
    <location>
        <begin position="185"/>
        <end position="203"/>
    </location>
</feature>
<dbReference type="AlphaFoldDB" id="A0A1G7L5S1"/>
<name>A0A1G7L5S1_9BACL</name>
<feature type="transmembrane region" description="Helical" evidence="10">
    <location>
        <begin position="115"/>
        <end position="133"/>
    </location>
</feature>
<feature type="transmembrane region" description="Helical" evidence="10">
    <location>
        <begin position="145"/>
        <end position="165"/>
    </location>
</feature>
<comment type="subcellular location">
    <subcellularLocation>
        <location evidence="1">Cell membrane</location>
        <topology evidence="1">Multi-pass membrane protein</topology>
    </subcellularLocation>
</comment>
<evidence type="ECO:0000256" key="10">
    <source>
        <dbReference type="SAM" id="Phobius"/>
    </source>
</evidence>
<dbReference type="Pfam" id="PF03062">
    <property type="entry name" value="MBOAT"/>
    <property type="match status" value="1"/>
</dbReference>
<sequence>MLFNSPQFIFLFLPIVFVGYFVLNSIAPVYISRAWLAACSLFFYGFWNPRYLPLILLSIALNFLIGRSLILYKKRAFLIAGIVFNLGLLGYYKYFDFFLENMNLLFSTDIPLLNLVLPLAISFFTFQQISYLVDCYRGKVENYNLINYVLFITFFPHLIAGPIVHHRIMMPQFQSASNLKINFENIALGIFVFSIGLFKKVMLADHFSTTVLDGMNYLDTITFFDAWTVTLSYTFQLYFDFSGYSDMAIGLALLFNIKLPINFDSPYKARNFQEMVSRWHITLTRFLYEYVYYPMQRWLSKRFFSSPRFKLNTNIKTSINVLFLFLLSGIWHGAGWNFIIWGLLMGIGVVVYRMWSKWNIKLPLFLAWGLTFCYANFILVFFRASNLDQALLLIKAMFGLNGFILPEQLSHVLSPLSTVGVHFGSTPLKDKYQALGLIILGFIIILGFKNTSETMKTFKPTLIYALFIAIIFVYSILNLTKVSEFLYFKF</sequence>
<protein>
    <submittedName>
        <fullName evidence="11">D-alanyl-lipoteichoic acid acyltransferase DltB, MBOAT superfamily</fullName>
    </submittedName>
</protein>
<dbReference type="PIRSF" id="PIRSF016636">
    <property type="entry name" value="AlgI_DltB"/>
    <property type="match status" value="1"/>
</dbReference>
<dbReference type="PANTHER" id="PTHR13285">
    <property type="entry name" value="ACYLTRANSFERASE"/>
    <property type="match status" value="1"/>
</dbReference>
<evidence type="ECO:0000256" key="3">
    <source>
        <dbReference type="ARBA" id="ARBA00022475"/>
    </source>
</evidence>
<feature type="transmembrane region" description="Helical" evidence="10">
    <location>
        <begin position="338"/>
        <end position="355"/>
    </location>
</feature>
<dbReference type="RefSeq" id="WP_091229741.1">
    <property type="nucleotide sequence ID" value="NZ_FNBG01000011.1"/>
</dbReference>
<dbReference type="PIRSF" id="PIRSF500217">
    <property type="entry name" value="AlgI"/>
    <property type="match status" value="1"/>
</dbReference>
<feature type="transmembrane region" description="Helical" evidence="10">
    <location>
        <begin position="77"/>
        <end position="95"/>
    </location>
</feature>
<evidence type="ECO:0000256" key="4">
    <source>
        <dbReference type="ARBA" id="ARBA00022679"/>
    </source>
</evidence>
<feature type="transmembrane region" description="Helical" evidence="10">
    <location>
        <begin position="53"/>
        <end position="70"/>
    </location>
</feature>
<dbReference type="InterPro" id="IPR028362">
    <property type="entry name" value="AlgI"/>
</dbReference>
<dbReference type="GO" id="GO:0042121">
    <property type="term" value="P:alginic acid biosynthetic process"/>
    <property type="evidence" value="ECO:0007669"/>
    <property type="project" value="InterPro"/>
</dbReference>
<proteinExistence type="inferred from homology"/>
<evidence type="ECO:0000256" key="6">
    <source>
        <dbReference type="ARBA" id="ARBA00022989"/>
    </source>
</evidence>
<evidence type="ECO:0000256" key="7">
    <source>
        <dbReference type="ARBA" id="ARBA00023136"/>
    </source>
</evidence>
<evidence type="ECO:0000256" key="2">
    <source>
        <dbReference type="ARBA" id="ARBA00010323"/>
    </source>
</evidence>
<dbReference type="Proteomes" id="UP000198972">
    <property type="component" value="Unassembled WGS sequence"/>
</dbReference>
<organism evidence="11 12">
    <name type="scientific">Fontibacillus panacisegetis</name>
    <dbReference type="NCBI Taxonomy" id="670482"/>
    <lineage>
        <taxon>Bacteria</taxon>
        <taxon>Bacillati</taxon>
        <taxon>Bacillota</taxon>
        <taxon>Bacilli</taxon>
        <taxon>Bacillales</taxon>
        <taxon>Paenibacillaceae</taxon>
        <taxon>Fontibacillus</taxon>
    </lineage>
</organism>
<keyword evidence="7 9" id="KW-0472">Membrane</keyword>
<dbReference type="InterPro" id="IPR004299">
    <property type="entry name" value="MBOAT_fam"/>
</dbReference>
<keyword evidence="5 10" id="KW-0812">Transmembrane</keyword>
<evidence type="ECO:0000256" key="9">
    <source>
        <dbReference type="PIRNR" id="PIRNR016636"/>
    </source>
</evidence>
<dbReference type="STRING" id="670482.SAMN04488542_1119"/>
<feature type="transmembrane region" description="Helical" evidence="10">
    <location>
        <begin position="6"/>
        <end position="23"/>
    </location>
</feature>
<dbReference type="GO" id="GO:0005886">
    <property type="term" value="C:plasma membrane"/>
    <property type="evidence" value="ECO:0007669"/>
    <property type="project" value="UniProtKB-SubCell"/>
</dbReference>
<dbReference type="InterPro" id="IPR051085">
    <property type="entry name" value="MB_O-acyltransferase"/>
</dbReference>
<keyword evidence="3 9" id="KW-1003">Cell membrane</keyword>
<dbReference type="EMBL" id="FNBG01000011">
    <property type="protein sequence ID" value="SDF44872.1"/>
    <property type="molecule type" value="Genomic_DNA"/>
</dbReference>
<evidence type="ECO:0000313" key="12">
    <source>
        <dbReference type="Proteomes" id="UP000198972"/>
    </source>
</evidence>
<comment type="similarity">
    <text evidence="2 9">Belongs to the membrane-bound acyltransferase family.</text>
</comment>
<dbReference type="PANTHER" id="PTHR13285:SF23">
    <property type="entry name" value="TEICHOIC ACID D-ALANYLTRANSFERASE"/>
    <property type="match status" value="1"/>
</dbReference>
<accession>A0A1G7L5S1</accession>
<evidence type="ECO:0000313" key="11">
    <source>
        <dbReference type="EMBL" id="SDF44872.1"/>
    </source>
</evidence>
<keyword evidence="12" id="KW-1185">Reference proteome</keyword>
<feature type="transmembrane region" description="Helical" evidence="10">
    <location>
        <begin position="311"/>
        <end position="332"/>
    </location>
</feature>
<keyword evidence="4 9" id="KW-0808">Transferase</keyword>
<evidence type="ECO:0000256" key="5">
    <source>
        <dbReference type="ARBA" id="ARBA00022692"/>
    </source>
</evidence>
<reference evidence="11 12" key="1">
    <citation type="submission" date="2016-10" db="EMBL/GenBank/DDBJ databases">
        <authorList>
            <person name="de Groot N.N."/>
        </authorList>
    </citation>
    <scope>NUCLEOTIDE SEQUENCE [LARGE SCALE GENOMIC DNA]</scope>
    <source>
        <strain evidence="11 12">DSM 28129</strain>
    </source>
</reference>
<keyword evidence="6 10" id="KW-1133">Transmembrane helix</keyword>
<dbReference type="OrthoDB" id="9805788at2"/>
<keyword evidence="8 9" id="KW-0012">Acyltransferase</keyword>
<evidence type="ECO:0000256" key="1">
    <source>
        <dbReference type="ARBA" id="ARBA00004651"/>
    </source>
</evidence>
<feature type="transmembrane region" description="Helical" evidence="10">
    <location>
        <begin position="362"/>
        <end position="382"/>
    </location>
</feature>
<dbReference type="InterPro" id="IPR024194">
    <property type="entry name" value="Ac/AlaTfrase_AlgI/DltB"/>
</dbReference>